<dbReference type="Proteomes" id="UP000729402">
    <property type="component" value="Unassembled WGS sequence"/>
</dbReference>
<sequence length="97" mass="10698">MPSPRAENPQPKSAAARRPMAHRLEHLFPARPSCVGPPKSRGKDSRACSLDHHARKATKKATTSLGLPCVNARDRLPCLDFCFLLRSATQQLLPPMM</sequence>
<reference evidence="1" key="2">
    <citation type="submission" date="2021-02" db="EMBL/GenBank/DDBJ databases">
        <authorList>
            <person name="Kimball J.A."/>
            <person name="Haas M.W."/>
            <person name="Macchietto M."/>
            <person name="Kono T."/>
            <person name="Duquette J."/>
            <person name="Shao M."/>
        </authorList>
    </citation>
    <scope>NUCLEOTIDE SEQUENCE</scope>
    <source>
        <tissue evidence="1">Fresh leaf tissue</tissue>
    </source>
</reference>
<organism evidence="1 2">
    <name type="scientific">Zizania palustris</name>
    <name type="common">Northern wild rice</name>
    <dbReference type="NCBI Taxonomy" id="103762"/>
    <lineage>
        <taxon>Eukaryota</taxon>
        <taxon>Viridiplantae</taxon>
        <taxon>Streptophyta</taxon>
        <taxon>Embryophyta</taxon>
        <taxon>Tracheophyta</taxon>
        <taxon>Spermatophyta</taxon>
        <taxon>Magnoliopsida</taxon>
        <taxon>Liliopsida</taxon>
        <taxon>Poales</taxon>
        <taxon>Poaceae</taxon>
        <taxon>BOP clade</taxon>
        <taxon>Oryzoideae</taxon>
        <taxon>Oryzeae</taxon>
        <taxon>Zizaniinae</taxon>
        <taxon>Zizania</taxon>
    </lineage>
</organism>
<comment type="caution">
    <text evidence="1">The sequence shown here is derived from an EMBL/GenBank/DDBJ whole genome shotgun (WGS) entry which is preliminary data.</text>
</comment>
<protein>
    <submittedName>
        <fullName evidence="1">Uncharacterized protein</fullName>
    </submittedName>
</protein>
<dbReference type="AlphaFoldDB" id="A0A8J5S638"/>
<dbReference type="EMBL" id="JAAALK010000283">
    <property type="protein sequence ID" value="KAG8069596.1"/>
    <property type="molecule type" value="Genomic_DNA"/>
</dbReference>
<evidence type="ECO:0000313" key="2">
    <source>
        <dbReference type="Proteomes" id="UP000729402"/>
    </source>
</evidence>
<name>A0A8J5S638_ZIZPA</name>
<keyword evidence="2" id="KW-1185">Reference proteome</keyword>
<reference evidence="1" key="1">
    <citation type="journal article" date="2021" name="bioRxiv">
        <title>Whole Genome Assembly and Annotation of Northern Wild Rice, Zizania palustris L., Supports a Whole Genome Duplication in the Zizania Genus.</title>
        <authorList>
            <person name="Haas M."/>
            <person name="Kono T."/>
            <person name="Macchietto M."/>
            <person name="Millas R."/>
            <person name="McGilp L."/>
            <person name="Shao M."/>
            <person name="Duquette J."/>
            <person name="Hirsch C.N."/>
            <person name="Kimball J."/>
        </authorList>
    </citation>
    <scope>NUCLEOTIDE SEQUENCE</scope>
    <source>
        <tissue evidence="1">Fresh leaf tissue</tissue>
    </source>
</reference>
<gene>
    <name evidence="1" type="ORF">GUJ93_ZPchr0006g41463</name>
</gene>
<accession>A0A8J5S638</accession>
<evidence type="ECO:0000313" key="1">
    <source>
        <dbReference type="EMBL" id="KAG8069596.1"/>
    </source>
</evidence>
<proteinExistence type="predicted"/>